<dbReference type="AlphaFoldDB" id="A0A6B0Y4B0"/>
<evidence type="ECO:0000313" key="3">
    <source>
        <dbReference type="EMBL" id="MXY35015.1"/>
    </source>
</evidence>
<dbReference type="InterPro" id="IPR013783">
    <property type="entry name" value="Ig-like_fold"/>
</dbReference>
<comment type="caution">
    <text evidence="3">The sequence shown here is derived from an EMBL/GenBank/DDBJ whole genome shotgun (WGS) entry which is preliminary data.</text>
</comment>
<proteinExistence type="predicted"/>
<gene>
    <name evidence="3" type="ORF">F4Y60_13220</name>
</gene>
<evidence type="ECO:0000259" key="2">
    <source>
        <dbReference type="Pfam" id="PF13501"/>
    </source>
</evidence>
<dbReference type="Pfam" id="PF13501">
    <property type="entry name" value="SoxY"/>
    <property type="match status" value="1"/>
</dbReference>
<dbReference type="Gene3D" id="2.60.40.10">
    <property type="entry name" value="Immunoglobulins"/>
    <property type="match status" value="1"/>
</dbReference>
<dbReference type="SUPFAM" id="SSF81296">
    <property type="entry name" value="E set domains"/>
    <property type="match status" value="1"/>
</dbReference>
<feature type="domain" description="Sulphur oxidation protein SoxZ" evidence="1">
    <location>
        <begin position="176"/>
        <end position="263"/>
    </location>
</feature>
<sequence>MSDPEGPPAALPITSLSRRALLAAGVATCALPLRADEAEMLAAIEEDFGAAHLRSGKIEITLPEFSDSGASVPMDTYIPCQMTPEDYPRVVRVYAPRNPRPRVVALYFTPTCGEARMSTRVRLDAFQDVVAIAEMSDGETFKAVRHVNVTYGACEDDVANDQFPPGWAPNMRVALPDKVARDEVFTVRTIINHPMETGLRHDKTGLLVPVRIAERFRCLVEGAEVFGAKLEPAVAANPYIAFSLRLSESADLAFEWVDTNGDVYAVPGHVDVVSK</sequence>
<dbReference type="InterPro" id="IPR032711">
    <property type="entry name" value="SoxY"/>
</dbReference>
<dbReference type="Gene3D" id="2.60.40.2470">
    <property type="entry name" value="SoxY domain"/>
    <property type="match status" value="1"/>
</dbReference>
<dbReference type="InterPro" id="IPR038162">
    <property type="entry name" value="SoxY_sf"/>
</dbReference>
<evidence type="ECO:0000259" key="1">
    <source>
        <dbReference type="Pfam" id="PF08770"/>
    </source>
</evidence>
<dbReference type="InterPro" id="IPR014756">
    <property type="entry name" value="Ig_E-set"/>
</dbReference>
<dbReference type="EMBL" id="VXRY01000544">
    <property type="protein sequence ID" value="MXY35015.1"/>
    <property type="molecule type" value="Genomic_DNA"/>
</dbReference>
<evidence type="ECO:0008006" key="4">
    <source>
        <dbReference type="Google" id="ProtNLM"/>
    </source>
</evidence>
<protein>
    <recommendedName>
        <fullName evidence="4">Thiosulfate oxidation carrier complex protein SoxZ</fullName>
    </recommendedName>
</protein>
<name>A0A6B0Y4B0_9RHOB</name>
<dbReference type="InterPro" id="IPR014880">
    <property type="entry name" value="SoxZ_dom"/>
</dbReference>
<reference evidence="3" key="1">
    <citation type="submission" date="2019-09" db="EMBL/GenBank/DDBJ databases">
        <title>Characterisation of the sponge microbiome using genome-centric metagenomics.</title>
        <authorList>
            <person name="Engelberts J.P."/>
            <person name="Robbins S.J."/>
            <person name="De Goeij J.M."/>
            <person name="Aranda M."/>
            <person name="Bell S.C."/>
            <person name="Webster N.S."/>
        </authorList>
    </citation>
    <scope>NUCLEOTIDE SEQUENCE</scope>
    <source>
        <strain evidence="3">SB0664_bin_43</strain>
    </source>
</reference>
<feature type="domain" description="Ig-like SoxY" evidence="2">
    <location>
        <begin position="47"/>
        <end position="154"/>
    </location>
</feature>
<accession>A0A6B0Y4B0</accession>
<organism evidence="3">
    <name type="scientific">Boseongicola sp. SB0664_bin_43</name>
    <dbReference type="NCBI Taxonomy" id="2604844"/>
    <lineage>
        <taxon>Bacteria</taxon>
        <taxon>Pseudomonadati</taxon>
        <taxon>Pseudomonadota</taxon>
        <taxon>Alphaproteobacteria</taxon>
        <taxon>Rhodobacterales</taxon>
        <taxon>Paracoccaceae</taxon>
        <taxon>Boseongicola</taxon>
    </lineage>
</organism>
<dbReference type="Pfam" id="PF08770">
    <property type="entry name" value="SoxZ"/>
    <property type="match status" value="1"/>
</dbReference>